<dbReference type="Proteomes" id="UP000435802">
    <property type="component" value="Unassembled WGS sequence"/>
</dbReference>
<keyword evidence="1" id="KW-0805">Transcription regulation</keyword>
<dbReference type="InterPro" id="IPR020449">
    <property type="entry name" value="Tscrpt_reg_AraC-type_HTH"/>
</dbReference>
<dbReference type="InterPro" id="IPR018062">
    <property type="entry name" value="HTH_AraC-typ_CS"/>
</dbReference>
<dbReference type="PROSITE" id="PS01124">
    <property type="entry name" value="HTH_ARAC_FAMILY_2"/>
    <property type="match status" value="1"/>
</dbReference>
<dbReference type="GO" id="GO:0003700">
    <property type="term" value="F:DNA-binding transcription factor activity"/>
    <property type="evidence" value="ECO:0007669"/>
    <property type="project" value="InterPro"/>
</dbReference>
<dbReference type="Pfam" id="PF12833">
    <property type="entry name" value="HTH_18"/>
    <property type="match status" value="1"/>
</dbReference>
<evidence type="ECO:0000256" key="2">
    <source>
        <dbReference type="ARBA" id="ARBA00023125"/>
    </source>
</evidence>
<evidence type="ECO:0000313" key="5">
    <source>
        <dbReference type="EMBL" id="MXN49364.1"/>
    </source>
</evidence>
<name>A0A6N8SJX4_9HYPH</name>
<gene>
    <name evidence="5" type="ORF">GR138_29650</name>
</gene>
<keyword evidence="3" id="KW-0804">Transcription</keyword>
<evidence type="ECO:0000256" key="3">
    <source>
        <dbReference type="ARBA" id="ARBA00023163"/>
    </source>
</evidence>
<dbReference type="PANTHER" id="PTHR46796">
    <property type="entry name" value="HTH-TYPE TRANSCRIPTIONAL ACTIVATOR RHAS-RELATED"/>
    <property type="match status" value="1"/>
</dbReference>
<dbReference type="RefSeq" id="WP_160862843.1">
    <property type="nucleotide sequence ID" value="NZ_WUMK01000020.1"/>
</dbReference>
<comment type="caution">
    <text evidence="5">The sequence shown here is derived from an EMBL/GenBank/DDBJ whole genome shotgun (WGS) entry which is preliminary data.</text>
</comment>
<sequence>MGNAPSVSAVSFPRDSLGCSLSQLDDDRRVDANGMTLYRKKAASAPPEPVYTPATSRGFLLGLSLSGGHRRRIFHAHHSSVHEFAENAVYLRSFQDAYRAELAGSFDFALLEIGPCAIERLAYSADLAGVSELQAFGEGADPVLGGLMGALFASTSDQLERSALFVDQLSLAIGIHVAHRYGNAARETVTERVKGRRLSPRGMAAVQDIIRERLHGDISIADLARACNLSEGAFLRAFRKTMGKTPYQFLLQERVEKARNLLAFSSLSLSEIAAACGFADQSHFSRIFSRIAGTAPGTWRRGRKA</sequence>
<keyword evidence="6" id="KW-1185">Reference proteome</keyword>
<proteinExistence type="predicted"/>
<organism evidence="5 6">
    <name type="scientific">Shinella kummerowiae</name>
    <dbReference type="NCBI Taxonomy" id="417745"/>
    <lineage>
        <taxon>Bacteria</taxon>
        <taxon>Pseudomonadati</taxon>
        <taxon>Pseudomonadota</taxon>
        <taxon>Alphaproteobacteria</taxon>
        <taxon>Hyphomicrobiales</taxon>
        <taxon>Rhizobiaceae</taxon>
        <taxon>Shinella</taxon>
    </lineage>
</organism>
<evidence type="ECO:0000256" key="1">
    <source>
        <dbReference type="ARBA" id="ARBA00023015"/>
    </source>
</evidence>
<accession>A0A6N8SJX4</accession>
<keyword evidence="2" id="KW-0238">DNA-binding</keyword>
<dbReference type="PANTHER" id="PTHR46796:SF14">
    <property type="entry name" value="TRANSCRIPTIONAL REGULATORY PROTEIN"/>
    <property type="match status" value="1"/>
</dbReference>
<evidence type="ECO:0000259" key="4">
    <source>
        <dbReference type="PROSITE" id="PS01124"/>
    </source>
</evidence>
<dbReference type="PRINTS" id="PR00032">
    <property type="entry name" value="HTHARAC"/>
</dbReference>
<dbReference type="EMBL" id="WUMK01000020">
    <property type="protein sequence ID" value="MXN49364.1"/>
    <property type="molecule type" value="Genomic_DNA"/>
</dbReference>
<dbReference type="AlphaFoldDB" id="A0A6N8SJX4"/>
<evidence type="ECO:0000313" key="6">
    <source>
        <dbReference type="Proteomes" id="UP000435802"/>
    </source>
</evidence>
<dbReference type="PROSITE" id="PS00041">
    <property type="entry name" value="HTH_ARAC_FAMILY_1"/>
    <property type="match status" value="1"/>
</dbReference>
<protein>
    <submittedName>
        <fullName evidence="5">Helix-turn-helix domain-containing protein</fullName>
    </submittedName>
</protein>
<dbReference type="OrthoDB" id="9793400at2"/>
<dbReference type="SMART" id="SM00342">
    <property type="entry name" value="HTH_ARAC"/>
    <property type="match status" value="1"/>
</dbReference>
<dbReference type="InterPro" id="IPR009057">
    <property type="entry name" value="Homeodomain-like_sf"/>
</dbReference>
<dbReference type="SUPFAM" id="SSF46689">
    <property type="entry name" value="Homeodomain-like"/>
    <property type="match status" value="2"/>
</dbReference>
<reference evidence="5 6" key="1">
    <citation type="submission" date="2019-12" db="EMBL/GenBank/DDBJ databases">
        <title>Shinella kummerowiae sp. nov., a symbiotic bacterium isolated from root nodules of the herbal legume Kummerowia stipulacea.</title>
        <authorList>
            <person name="Gao J."/>
        </authorList>
    </citation>
    <scope>NUCLEOTIDE SEQUENCE [LARGE SCALE GENOMIC DNA]</scope>
    <source>
        <strain evidence="5 6">CCBAU 25048</strain>
    </source>
</reference>
<feature type="domain" description="HTH araC/xylS-type" evidence="4">
    <location>
        <begin position="204"/>
        <end position="302"/>
    </location>
</feature>
<dbReference type="Gene3D" id="1.10.10.60">
    <property type="entry name" value="Homeodomain-like"/>
    <property type="match status" value="2"/>
</dbReference>
<dbReference type="GO" id="GO:0043565">
    <property type="term" value="F:sequence-specific DNA binding"/>
    <property type="evidence" value="ECO:0007669"/>
    <property type="project" value="InterPro"/>
</dbReference>
<dbReference type="InterPro" id="IPR050204">
    <property type="entry name" value="AraC_XylS_family_regulators"/>
</dbReference>
<dbReference type="InterPro" id="IPR018060">
    <property type="entry name" value="HTH_AraC"/>
</dbReference>